<dbReference type="SUPFAM" id="SSF56112">
    <property type="entry name" value="Protein kinase-like (PK-like)"/>
    <property type="match status" value="1"/>
</dbReference>
<dbReference type="PANTHER" id="PTHR21310">
    <property type="entry name" value="AMINOGLYCOSIDE PHOSPHOTRANSFERASE-RELATED-RELATED"/>
    <property type="match status" value="1"/>
</dbReference>
<keyword evidence="4" id="KW-1185">Reference proteome</keyword>
<dbReference type="AlphaFoldDB" id="A0A9W9DBQ8"/>
<sequence length="362" mass="40716">MLLPPLDVVAYPAFTMSREAYASRPPRPSSTVSSTSSSSSTSSRTYTASPDFSVVQKLVHTVFRSSKITVKQAERLRSRVHQVYLIKLADDGPLVLKCLPAGNTRLLRHERHTLDTEVKTLETLHEYTQLPVPRVIKYDDHGGLFGSPFLMMSYCPGRRLSELAPHLTVTERNAIDRTMGSYVRSLSSLSSTQFGMTHRVFEHKGCKSWREAFLALLEGALRDAEDMLVTIPYDSIRYYVTKHVHILDEVTEPRLVALDVCRPDNILVDEHTRQVTGLVGFSNVIWGDLLLSGGITSGSDAFFEGFGECPMRTGGVKIRMLMYTVYRSIITIVAHHYRPHTTIDELEVRRALVCALNELARM</sequence>
<evidence type="ECO:0000313" key="4">
    <source>
        <dbReference type="Proteomes" id="UP001140510"/>
    </source>
</evidence>
<dbReference type="OrthoDB" id="5210591at2759"/>
<dbReference type="Proteomes" id="UP001140510">
    <property type="component" value="Unassembled WGS sequence"/>
</dbReference>
<evidence type="ECO:0000256" key="1">
    <source>
        <dbReference type="SAM" id="MobiDB-lite"/>
    </source>
</evidence>
<dbReference type="EMBL" id="JAPEVA010000002">
    <property type="protein sequence ID" value="KAJ4412616.1"/>
    <property type="molecule type" value="Genomic_DNA"/>
</dbReference>
<feature type="region of interest" description="Disordered" evidence="1">
    <location>
        <begin position="20"/>
        <end position="47"/>
    </location>
</feature>
<dbReference type="InterPro" id="IPR011009">
    <property type="entry name" value="Kinase-like_dom_sf"/>
</dbReference>
<feature type="compositionally biased region" description="Low complexity" evidence="1">
    <location>
        <begin position="29"/>
        <end position="47"/>
    </location>
</feature>
<feature type="domain" description="Aminoglycoside phosphotransferase" evidence="2">
    <location>
        <begin position="77"/>
        <end position="290"/>
    </location>
</feature>
<dbReference type="Pfam" id="PF01636">
    <property type="entry name" value="APH"/>
    <property type="match status" value="1"/>
</dbReference>
<gene>
    <name evidence="3" type="ORF">N0V91_000375</name>
</gene>
<dbReference type="PANTHER" id="PTHR21310:SF59">
    <property type="entry name" value="AMINOGLYCOSIDE PHOSPHOTRANSFERASE DOMAIN-CONTAINING PROTEIN"/>
    <property type="match status" value="1"/>
</dbReference>
<accession>A0A9W9DBQ8</accession>
<dbReference type="Gene3D" id="3.30.200.20">
    <property type="entry name" value="Phosphorylase Kinase, domain 1"/>
    <property type="match status" value="1"/>
</dbReference>
<name>A0A9W9DBQ8_9PLEO</name>
<dbReference type="InterPro" id="IPR002575">
    <property type="entry name" value="Aminoglycoside_PTrfase"/>
</dbReference>
<dbReference type="InterPro" id="IPR051678">
    <property type="entry name" value="AGP_Transferase"/>
</dbReference>
<comment type="caution">
    <text evidence="3">The sequence shown here is derived from an EMBL/GenBank/DDBJ whole genome shotgun (WGS) entry which is preliminary data.</text>
</comment>
<evidence type="ECO:0000313" key="3">
    <source>
        <dbReference type="EMBL" id="KAJ4412616.1"/>
    </source>
</evidence>
<reference evidence="3" key="1">
    <citation type="submission" date="2022-10" db="EMBL/GenBank/DDBJ databases">
        <title>Tapping the CABI collections for fungal endophytes: first genome assemblies for Collariella, Neodidymelliopsis, Ascochyta clinopodiicola, Didymella pomorum, Didymosphaeria variabile, Neocosmospora piperis and Neocucurbitaria cava.</title>
        <authorList>
            <person name="Hill R."/>
        </authorList>
    </citation>
    <scope>NUCLEOTIDE SEQUENCE</scope>
    <source>
        <strain evidence="3">IMI 355091</strain>
    </source>
</reference>
<organism evidence="3 4">
    <name type="scientific">Didymella pomorum</name>
    <dbReference type="NCBI Taxonomy" id="749634"/>
    <lineage>
        <taxon>Eukaryota</taxon>
        <taxon>Fungi</taxon>
        <taxon>Dikarya</taxon>
        <taxon>Ascomycota</taxon>
        <taxon>Pezizomycotina</taxon>
        <taxon>Dothideomycetes</taxon>
        <taxon>Pleosporomycetidae</taxon>
        <taxon>Pleosporales</taxon>
        <taxon>Pleosporineae</taxon>
        <taxon>Didymellaceae</taxon>
        <taxon>Didymella</taxon>
    </lineage>
</organism>
<protein>
    <recommendedName>
        <fullName evidence="2">Aminoglycoside phosphotransferase domain-containing protein</fullName>
    </recommendedName>
</protein>
<proteinExistence type="predicted"/>
<evidence type="ECO:0000259" key="2">
    <source>
        <dbReference type="Pfam" id="PF01636"/>
    </source>
</evidence>